<keyword evidence="1" id="KW-0479">Metal-binding</keyword>
<name>A0A7J2S115_9EURY</name>
<evidence type="ECO:0000256" key="4">
    <source>
        <dbReference type="NCBIfam" id="TIGR02461"/>
    </source>
</evidence>
<dbReference type="PANTHER" id="PTHR10000">
    <property type="entry name" value="PHOSPHOSERINE PHOSPHATASE"/>
    <property type="match status" value="1"/>
</dbReference>
<gene>
    <name evidence="5" type="primary">mpgP</name>
    <name evidence="5" type="ORF">ENI32_00855</name>
</gene>
<dbReference type="EC" id="3.1.3.70" evidence="4"/>
<dbReference type="SFLD" id="SFLDG01140">
    <property type="entry name" value="C2.B:_Phosphomannomutase_and_P"/>
    <property type="match status" value="1"/>
</dbReference>
<dbReference type="NCBIfam" id="TIGR01484">
    <property type="entry name" value="HAD-SF-IIB"/>
    <property type="match status" value="1"/>
</dbReference>
<dbReference type="CDD" id="cd07507">
    <property type="entry name" value="HAD_Pase"/>
    <property type="match status" value="1"/>
</dbReference>
<dbReference type="InterPro" id="IPR033980">
    <property type="entry name" value="MPG_Pase_thermophiles"/>
</dbReference>
<dbReference type="SFLD" id="SFLDS00003">
    <property type="entry name" value="Haloacid_Dehalogenase"/>
    <property type="match status" value="1"/>
</dbReference>
<dbReference type="AlphaFoldDB" id="A0A7J2S115"/>
<proteinExistence type="predicted"/>
<dbReference type="Proteomes" id="UP000885936">
    <property type="component" value="Unassembled WGS sequence"/>
</dbReference>
<protein>
    <recommendedName>
        <fullName evidence="4">Mannosyl-3-phosphoglycerate phosphatase</fullName>
        <ecNumber evidence="4">3.1.3.70</ecNumber>
    </recommendedName>
</protein>
<dbReference type="SUPFAM" id="SSF56784">
    <property type="entry name" value="HAD-like"/>
    <property type="match status" value="1"/>
</dbReference>
<evidence type="ECO:0000256" key="1">
    <source>
        <dbReference type="ARBA" id="ARBA00022723"/>
    </source>
</evidence>
<evidence type="ECO:0000256" key="2">
    <source>
        <dbReference type="ARBA" id="ARBA00022801"/>
    </source>
</evidence>
<dbReference type="NCBIfam" id="TIGR02461">
    <property type="entry name" value="osmo_MPG_phos"/>
    <property type="match status" value="1"/>
</dbReference>
<dbReference type="NCBIfam" id="TIGR01486">
    <property type="entry name" value="HAD-SF-IIB-MPGP"/>
    <property type="match status" value="1"/>
</dbReference>
<dbReference type="EMBL" id="DRIE01000011">
    <property type="protein sequence ID" value="HEC56429.1"/>
    <property type="molecule type" value="Genomic_DNA"/>
</dbReference>
<dbReference type="Pfam" id="PF08282">
    <property type="entry name" value="Hydrolase_3"/>
    <property type="match status" value="1"/>
</dbReference>
<dbReference type="InterPro" id="IPR036412">
    <property type="entry name" value="HAD-like_sf"/>
</dbReference>
<reference evidence="5" key="1">
    <citation type="journal article" date="2020" name="mSystems">
        <title>Genome- and Community-Level Interaction Insights into Carbon Utilization and Element Cycling Functions of Hydrothermarchaeota in Hydrothermal Sediment.</title>
        <authorList>
            <person name="Zhou Z."/>
            <person name="Liu Y."/>
            <person name="Xu W."/>
            <person name="Pan J."/>
            <person name="Luo Z.H."/>
            <person name="Li M."/>
        </authorList>
    </citation>
    <scope>NUCLEOTIDE SEQUENCE [LARGE SCALE GENOMIC DNA]</scope>
    <source>
        <strain evidence="5">HyVt-386</strain>
    </source>
</reference>
<dbReference type="GO" id="GO:0051479">
    <property type="term" value="P:mannosylglycerate biosynthetic process"/>
    <property type="evidence" value="ECO:0007669"/>
    <property type="project" value="InterPro"/>
</dbReference>
<dbReference type="Gene3D" id="3.30.980.20">
    <property type="entry name" value="Putative mannosyl-3-phosphoglycerate phosphatase, domain 2"/>
    <property type="match status" value="1"/>
</dbReference>
<comment type="caution">
    <text evidence="5">The sequence shown here is derived from an EMBL/GenBank/DDBJ whole genome shotgun (WGS) entry which is preliminary data.</text>
</comment>
<dbReference type="GO" id="GO:0005829">
    <property type="term" value="C:cytosol"/>
    <property type="evidence" value="ECO:0007669"/>
    <property type="project" value="TreeGrafter"/>
</dbReference>
<dbReference type="InterPro" id="IPR006379">
    <property type="entry name" value="HAD-SF_hydro_IIB"/>
</dbReference>
<dbReference type="SFLD" id="SFLDG01142">
    <property type="entry name" value="C2.B.2:_Mannosyl-3-phosphoglyc"/>
    <property type="match status" value="1"/>
</dbReference>
<dbReference type="InterPro" id="IPR023214">
    <property type="entry name" value="HAD_sf"/>
</dbReference>
<dbReference type="Gene3D" id="3.40.50.1000">
    <property type="entry name" value="HAD superfamily/HAD-like"/>
    <property type="match status" value="1"/>
</dbReference>
<dbReference type="PANTHER" id="PTHR10000:SF8">
    <property type="entry name" value="HAD SUPERFAMILY HYDROLASE-LIKE, TYPE 3"/>
    <property type="match status" value="1"/>
</dbReference>
<dbReference type="InterPro" id="IPR006381">
    <property type="entry name" value="HAD-SF-IIB-MPGP"/>
</dbReference>
<evidence type="ECO:0000313" key="5">
    <source>
        <dbReference type="EMBL" id="HEC56429.1"/>
    </source>
</evidence>
<keyword evidence="3" id="KW-0460">Magnesium</keyword>
<keyword evidence="2 5" id="KW-0378">Hydrolase</keyword>
<dbReference type="GO" id="GO:0050531">
    <property type="term" value="F:mannosyl-3-phosphoglycerate phosphatase activity"/>
    <property type="evidence" value="ECO:0007669"/>
    <property type="project" value="UniProtKB-UniRule"/>
</dbReference>
<sequence length="267" mass="30433">MKEYVVFTDLDGTLVDAETYSYEKALPAIAVLKERNIPIVFCTSKTRAEIEVYRRELEIQDPFIPENGGAIFIPEGYFEFEYDYSRRTDGYNVIELGTRYGKLREVLKKISSSTGCKIVGFGDLTPEEVSESSGLDLESARLAKMREYDEPFEIHGDERCVDLVLEEIERGGFRYTAGGRYYHIMGDNDKGVATRILTELFSRKKDVTTIGLGDSLNDLPMLLEVDLPFLLERPDGSHDPRVSFPRLRRVHGVGPEGWRKVIKELIE</sequence>
<evidence type="ECO:0000256" key="3">
    <source>
        <dbReference type="ARBA" id="ARBA00022842"/>
    </source>
</evidence>
<dbReference type="GO" id="GO:0000287">
    <property type="term" value="F:magnesium ion binding"/>
    <property type="evidence" value="ECO:0007669"/>
    <property type="project" value="TreeGrafter"/>
</dbReference>
<organism evidence="5">
    <name type="scientific">Candidatus Syntropharchaeum butanivorans</name>
    <dbReference type="NCBI Taxonomy" id="1839936"/>
    <lineage>
        <taxon>Archaea</taxon>
        <taxon>Methanobacteriati</taxon>
        <taxon>Methanobacteriota</taxon>
        <taxon>Stenosarchaea group</taxon>
        <taxon>Methanomicrobia</taxon>
        <taxon>Methanosarcinales</taxon>
        <taxon>ANME-2 cluster</taxon>
        <taxon>Candidatus Syntropharchaeum</taxon>
    </lineage>
</organism>
<accession>A0A7J2S115</accession>